<evidence type="ECO:0000256" key="4">
    <source>
        <dbReference type="ARBA" id="ARBA00023163"/>
    </source>
</evidence>
<comment type="caution">
    <text evidence="6">The sequence shown here is derived from an EMBL/GenBank/DDBJ whole genome shotgun (WGS) entry which is preliminary data.</text>
</comment>
<dbReference type="PROSITE" id="PS00041">
    <property type="entry name" value="HTH_ARAC_FAMILY_1"/>
    <property type="match status" value="1"/>
</dbReference>
<dbReference type="InterPro" id="IPR050204">
    <property type="entry name" value="AraC_XylS_family_regulators"/>
</dbReference>
<dbReference type="PROSITE" id="PS01124">
    <property type="entry name" value="HTH_ARAC_FAMILY_2"/>
    <property type="match status" value="1"/>
</dbReference>
<dbReference type="OrthoDB" id="9783876at2"/>
<dbReference type="PANTHER" id="PTHR46796:SF2">
    <property type="entry name" value="TRANSCRIPTIONAL REGULATORY PROTEIN"/>
    <property type="match status" value="1"/>
</dbReference>
<keyword evidence="7" id="KW-1185">Reference proteome</keyword>
<protein>
    <submittedName>
        <fullName evidence="6">Transcriptional regulator AraC</fullName>
    </submittedName>
</protein>
<evidence type="ECO:0000259" key="5">
    <source>
        <dbReference type="PROSITE" id="PS01124"/>
    </source>
</evidence>
<keyword evidence="1" id="KW-0805">Transcription regulation</keyword>
<dbReference type="InterPro" id="IPR037923">
    <property type="entry name" value="HTH-like"/>
</dbReference>
<feature type="domain" description="HTH araC/xylS-type" evidence="5">
    <location>
        <begin position="168"/>
        <end position="266"/>
    </location>
</feature>
<gene>
    <name evidence="6" type="ORF">Asru_0115_04</name>
</gene>
<dbReference type="InterPro" id="IPR018060">
    <property type="entry name" value="HTH_AraC"/>
</dbReference>
<dbReference type="InterPro" id="IPR020449">
    <property type="entry name" value="Tscrpt_reg_AraC-type_HTH"/>
</dbReference>
<dbReference type="RefSeq" id="WP_048860377.1">
    <property type="nucleotide sequence ID" value="NZ_BANB01000115.1"/>
</dbReference>
<keyword evidence="3" id="KW-0010">Activator</keyword>
<dbReference type="Pfam" id="PF12833">
    <property type="entry name" value="HTH_18"/>
    <property type="match status" value="1"/>
</dbReference>
<dbReference type="Gene3D" id="1.10.10.60">
    <property type="entry name" value="Homeodomain-like"/>
    <property type="match status" value="2"/>
</dbReference>
<name>A0A0D6P6Q0_9PROT</name>
<dbReference type="Proteomes" id="UP000032680">
    <property type="component" value="Unassembled WGS sequence"/>
</dbReference>
<dbReference type="PANTHER" id="PTHR46796">
    <property type="entry name" value="HTH-TYPE TRANSCRIPTIONAL ACTIVATOR RHAS-RELATED"/>
    <property type="match status" value="1"/>
</dbReference>
<dbReference type="GO" id="GO:0003700">
    <property type="term" value="F:DNA-binding transcription factor activity"/>
    <property type="evidence" value="ECO:0007669"/>
    <property type="project" value="InterPro"/>
</dbReference>
<proteinExistence type="predicted"/>
<evidence type="ECO:0000256" key="3">
    <source>
        <dbReference type="ARBA" id="ARBA00023159"/>
    </source>
</evidence>
<evidence type="ECO:0000256" key="2">
    <source>
        <dbReference type="ARBA" id="ARBA00023125"/>
    </source>
</evidence>
<dbReference type="AlphaFoldDB" id="A0A0D6P6Q0"/>
<dbReference type="InterPro" id="IPR018062">
    <property type="entry name" value="HTH_AraC-typ_CS"/>
</dbReference>
<keyword evidence="4" id="KW-0804">Transcription</keyword>
<dbReference type="SUPFAM" id="SSF46689">
    <property type="entry name" value="Homeodomain-like"/>
    <property type="match status" value="2"/>
</dbReference>
<sequence length="272" mass="29963">MSYAVAICHGVFGRAVLFHLDRPMTRHLHRDGHLLFHVDGPPGLLEIAGRRSLLSPLFGVAVNPWEPHAWEPAHRDGTLMLVLYVRPSWFATNSLLCGQGFRFAQSTIEMVPLLGRRVLEIAALLETGAAPTRLDGLLLDLVRECLAQSGTPTDEGAGLMNARDSRIRRSIRLMLEDAGNAVELDAIAVRAGLSRAHFFKLFRSEIGATPGLVRNAMRMERALMDLAETPKPITDIGFDLGFASTSSFSRFFSLNTGLSPTEYRRVARIFGA</sequence>
<keyword evidence="2" id="KW-0238">DNA-binding</keyword>
<dbReference type="SMART" id="SM00342">
    <property type="entry name" value="HTH_ARAC"/>
    <property type="match status" value="1"/>
</dbReference>
<evidence type="ECO:0000313" key="6">
    <source>
        <dbReference type="EMBL" id="GAN76549.1"/>
    </source>
</evidence>
<dbReference type="EMBL" id="BANB01000115">
    <property type="protein sequence ID" value="GAN76549.1"/>
    <property type="molecule type" value="Genomic_DNA"/>
</dbReference>
<dbReference type="SUPFAM" id="SSF51215">
    <property type="entry name" value="Regulatory protein AraC"/>
    <property type="match status" value="1"/>
</dbReference>
<reference evidence="6 7" key="1">
    <citation type="submission" date="2012-11" db="EMBL/GenBank/DDBJ databases">
        <title>Whole genome sequence of Acidisphaera rubrifaciens HS-AP3.</title>
        <authorList>
            <person name="Azuma Y."/>
            <person name="Higashiura N."/>
            <person name="Hirakawa H."/>
            <person name="Matsushita K."/>
        </authorList>
    </citation>
    <scope>NUCLEOTIDE SEQUENCE [LARGE SCALE GENOMIC DNA]</scope>
    <source>
        <strain evidence="6 7">HS-AP3</strain>
    </source>
</reference>
<dbReference type="InterPro" id="IPR009057">
    <property type="entry name" value="Homeodomain-like_sf"/>
</dbReference>
<evidence type="ECO:0000256" key="1">
    <source>
        <dbReference type="ARBA" id="ARBA00023015"/>
    </source>
</evidence>
<dbReference type="PRINTS" id="PR00032">
    <property type="entry name" value="HTHARAC"/>
</dbReference>
<organism evidence="6 7">
    <name type="scientific">Acidisphaera rubrifaciens HS-AP3</name>
    <dbReference type="NCBI Taxonomy" id="1231350"/>
    <lineage>
        <taxon>Bacteria</taxon>
        <taxon>Pseudomonadati</taxon>
        <taxon>Pseudomonadota</taxon>
        <taxon>Alphaproteobacteria</taxon>
        <taxon>Acetobacterales</taxon>
        <taxon>Acetobacteraceae</taxon>
        <taxon>Acidisphaera</taxon>
    </lineage>
</organism>
<dbReference type="GO" id="GO:0043565">
    <property type="term" value="F:sequence-specific DNA binding"/>
    <property type="evidence" value="ECO:0007669"/>
    <property type="project" value="InterPro"/>
</dbReference>
<accession>A0A0D6P6Q0</accession>
<evidence type="ECO:0000313" key="7">
    <source>
        <dbReference type="Proteomes" id="UP000032680"/>
    </source>
</evidence>